<dbReference type="InterPro" id="IPR003346">
    <property type="entry name" value="Transposase_20"/>
</dbReference>
<reference evidence="4" key="1">
    <citation type="journal article" date="2014" name="Int. J. Syst. Evol. Microbiol.">
        <title>Complete genome sequence of Corynebacterium casei LMG S-19264T (=DSM 44701T), isolated from a smear-ripened cheese.</title>
        <authorList>
            <consortium name="US DOE Joint Genome Institute (JGI-PGF)"/>
            <person name="Walter F."/>
            <person name="Albersmeier A."/>
            <person name="Kalinowski J."/>
            <person name="Ruckert C."/>
        </authorList>
    </citation>
    <scope>NUCLEOTIDE SEQUENCE</scope>
    <source>
        <strain evidence="4">CGMCC 1.16134</strain>
    </source>
</reference>
<feature type="domain" description="Transposase IS110-like N-terminal" evidence="2">
    <location>
        <begin position="5"/>
        <end position="163"/>
    </location>
</feature>
<dbReference type="GO" id="GO:0004803">
    <property type="term" value="F:transposase activity"/>
    <property type="evidence" value="ECO:0007669"/>
    <property type="project" value="InterPro"/>
</dbReference>
<accession>A0A917D7F5</accession>
<sequence>MNPVVGLDISKEESHGQAFLARGKPFRGTFHFEHTRDGLANLHQVLKDVESVSKQRPLLILEATGHYQSPVVQFLEEHHYIYIVINPLISNRLRKSQLRKVKTDAADAYLLGELYYREEFEPFKKRGVQLLNLRYLTRQYESLSKMCVQTKLQFQAVLDQVFPGYKGVFGAMYSGVSLRFLSEFPTSYSVLQTDEVALRAKMKELLSSKRGRSEDWINQRVQRLVDAAKQNPFQQTMYASHLINLKVLITLILQYQEHLAELEQNIDALAEEIEEYELIQSIPGIGHKIAATILSEIGEVDRFDHPKKLVAFAGIDPSVFASGKFTATRNRITKRGSRQLRYALVMAVQCGLIRSRNMRIKAFYERKRAEGKPHKVALIACANKLVHWLYAILKNKKEFRPI</sequence>
<dbReference type="AlphaFoldDB" id="A0A917D7F5"/>
<evidence type="ECO:0000259" key="2">
    <source>
        <dbReference type="Pfam" id="PF01548"/>
    </source>
</evidence>
<dbReference type="RefSeq" id="WP_189032484.1">
    <property type="nucleotide sequence ID" value="NZ_BMKR01000063.1"/>
</dbReference>
<dbReference type="InterPro" id="IPR047650">
    <property type="entry name" value="Transpos_IS110"/>
</dbReference>
<keyword evidence="1" id="KW-0175">Coiled coil</keyword>
<feature type="coiled-coil region" evidence="1">
    <location>
        <begin position="245"/>
        <end position="279"/>
    </location>
</feature>
<feature type="domain" description="Transposase IS116/IS110/IS902 C-terminal" evidence="3">
    <location>
        <begin position="277"/>
        <end position="365"/>
    </location>
</feature>
<evidence type="ECO:0000256" key="1">
    <source>
        <dbReference type="SAM" id="Coils"/>
    </source>
</evidence>
<dbReference type="GO" id="GO:0003677">
    <property type="term" value="F:DNA binding"/>
    <property type="evidence" value="ECO:0007669"/>
    <property type="project" value="InterPro"/>
</dbReference>
<proteinExistence type="predicted"/>
<name>A0A917D7F5_9BACL</name>
<dbReference type="InterPro" id="IPR002525">
    <property type="entry name" value="Transp_IS110-like_N"/>
</dbReference>
<dbReference type="PANTHER" id="PTHR33055:SF13">
    <property type="entry name" value="TRANSPOSASE"/>
    <property type="match status" value="1"/>
</dbReference>
<gene>
    <name evidence="4" type="ORF">GCM10010912_67390</name>
</gene>
<dbReference type="Pfam" id="PF02371">
    <property type="entry name" value="Transposase_20"/>
    <property type="match status" value="1"/>
</dbReference>
<protein>
    <submittedName>
        <fullName evidence="4">IS110 family transposase</fullName>
    </submittedName>
</protein>
<dbReference type="EMBL" id="BMKR01000063">
    <property type="protein sequence ID" value="GGG13482.1"/>
    <property type="molecule type" value="Genomic_DNA"/>
</dbReference>
<dbReference type="Pfam" id="PF01548">
    <property type="entry name" value="DEDD_Tnp_IS110"/>
    <property type="match status" value="1"/>
</dbReference>
<evidence type="ECO:0000313" key="4">
    <source>
        <dbReference type="EMBL" id="GGG13482.1"/>
    </source>
</evidence>
<dbReference type="NCBIfam" id="NF033542">
    <property type="entry name" value="transpos_IS110"/>
    <property type="match status" value="1"/>
</dbReference>
<keyword evidence="5" id="KW-1185">Reference proteome</keyword>
<evidence type="ECO:0000259" key="3">
    <source>
        <dbReference type="Pfam" id="PF02371"/>
    </source>
</evidence>
<organism evidence="4 5">
    <name type="scientific">Paenibacillus albidus</name>
    <dbReference type="NCBI Taxonomy" id="2041023"/>
    <lineage>
        <taxon>Bacteria</taxon>
        <taxon>Bacillati</taxon>
        <taxon>Bacillota</taxon>
        <taxon>Bacilli</taxon>
        <taxon>Bacillales</taxon>
        <taxon>Paenibacillaceae</taxon>
        <taxon>Paenibacillus</taxon>
    </lineage>
</organism>
<dbReference type="PANTHER" id="PTHR33055">
    <property type="entry name" value="TRANSPOSASE FOR INSERTION SEQUENCE ELEMENT IS1111A"/>
    <property type="match status" value="1"/>
</dbReference>
<evidence type="ECO:0000313" key="5">
    <source>
        <dbReference type="Proteomes" id="UP000637643"/>
    </source>
</evidence>
<dbReference type="Proteomes" id="UP000637643">
    <property type="component" value="Unassembled WGS sequence"/>
</dbReference>
<reference evidence="4" key="2">
    <citation type="submission" date="2020-09" db="EMBL/GenBank/DDBJ databases">
        <authorList>
            <person name="Sun Q."/>
            <person name="Zhou Y."/>
        </authorList>
    </citation>
    <scope>NUCLEOTIDE SEQUENCE</scope>
    <source>
        <strain evidence="4">CGMCC 1.16134</strain>
    </source>
</reference>
<dbReference type="GO" id="GO:0006313">
    <property type="term" value="P:DNA transposition"/>
    <property type="evidence" value="ECO:0007669"/>
    <property type="project" value="InterPro"/>
</dbReference>
<comment type="caution">
    <text evidence="4">The sequence shown here is derived from an EMBL/GenBank/DDBJ whole genome shotgun (WGS) entry which is preliminary data.</text>
</comment>